<sequence>MASDSGKLPGQQPDFLKEIKDMKMEFTNLLKLALKDMTSTIEDRFHSLSTQNKDLKKDLSQAEVSKNGTELKKLADEVKHVQILATKNEKDTATHEEEIDSLQRKLIYMEDYSRRSNLKLINFEVQDRSEMKKEILAWLYSILPQQLVEIDIERVHYLGNANGGISRPILIRFTSYAIKEQLMSTIRAKPELLKRGDRIVQVYQDISRESFEWRKTMKPVTSALRKHNFKYNWGFPIFLKVWKGPTLHKIYPLEEGEELLKAWNIQLEKLAPPGPAARSSPVSTDN</sequence>
<dbReference type="Proteomes" id="UP001142489">
    <property type="component" value="Unassembled WGS sequence"/>
</dbReference>
<accession>A0A9Q1AYM2</accession>
<dbReference type="Gene3D" id="3.30.70.1820">
    <property type="entry name" value="L1 transposable element, RRM domain"/>
    <property type="match status" value="1"/>
</dbReference>
<name>A0A9Q1AYM2_9SAUR</name>
<dbReference type="OrthoDB" id="9909646at2759"/>
<dbReference type="AlphaFoldDB" id="A0A9Q1AYM2"/>
<evidence type="ECO:0000313" key="1">
    <source>
        <dbReference type="EMBL" id="KAJ7320273.1"/>
    </source>
</evidence>
<reference evidence="1" key="1">
    <citation type="journal article" date="2023" name="DNA Res.">
        <title>Chromosome-level genome assembly of Phrynocephalus forsythii using third-generation DNA sequencing and Hi-C analysis.</title>
        <authorList>
            <person name="Qi Y."/>
            <person name="Zhao W."/>
            <person name="Zhao Y."/>
            <person name="Niu C."/>
            <person name="Cao S."/>
            <person name="Zhang Y."/>
        </authorList>
    </citation>
    <scope>NUCLEOTIDE SEQUENCE</scope>
    <source>
        <tissue evidence="1">Muscle</tissue>
    </source>
</reference>
<proteinExistence type="predicted"/>
<comment type="caution">
    <text evidence="1">The sequence shown here is derived from an EMBL/GenBank/DDBJ whole genome shotgun (WGS) entry which is preliminary data.</text>
</comment>
<gene>
    <name evidence="1" type="ORF">JRQ81_019784</name>
</gene>
<protein>
    <recommendedName>
        <fullName evidence="3">L1 transposable element RRM domain-containing protein</fullName>
    </recommendedName>
</protein>
<dbReference type="PANTHER" id="PTHR11505">
    <property type="entry name" value="L1 TRANSPOSABLE ELEMENT-RELATED"/>
    <property type="match status" value="1"/>
</dbReference>
<keyword evidence="2" id="KW-1185">Reference proteome</keyword>
<evidence type="ECO:0000313" key="2">
    <source>
        <dbReference type="Proteomes" id="UP001142489"/>
    </source>
</evidence>
<dbReference type="EMBL" id="JAPFRF010000010">
    <property type="protein sequence ID" value="KAJ7320273.1"/>
    <property type="molecule type" value="Genomic_DNA"/>
</dbReference>
<organism evidence="1 2">
    <name type="scientific">Phrynocephalus forsythii</name>
    <dbReference type="NCBI Taxonomy" id="171643"/>
    <lineage>
        <taxon>Eukaryota</taxon>
        <taxon>Metazoa</taxon>
        <taxon>Chordata</taxon>
        <taxon>Craniata</taxon>
        <taxon>Vertebrata</taxon>
        <taxon>Euteleostomi</taxon>
        <taxon>Lepidosauria</taxon>
        <taxon>Squamata</taxon>
        <taxon>Bifurcata</taxon>
        <taxon>Unidentata</taxon>
        <taxon>Episquamata</taxon>
        <taxon>Toxicofera</taxon>
        <taxon>Iguania</taxon>
        <taxon>Acrodonta</taxon>
        <taxon>Agamidae</taxon>
        <taxon>Agaminae</taxon>
        <taxon>Phrynocephalus</taxon>
    </lineage>
</organism>
<evidence type="ECO:0008006" key="3">
    <source>
        <dbReference type="Google" id="ProtNLM"/>
    </source>
</evidence>
<dbReference type="InterPro" id="IPR004244">
    <property type="entry name" value="Transposase_22"/>
</dbReference>